<proteinExistence type="predicted"/>
<dbReference type="EMBL" id="JH603171">
    <property type="protein sequence ID" value="EIC19399.1"/>
    <property type="molecule type" value="Genomic_DNA"/>
</dbReference>
<dbReference type="eggNOG" id="ENOG5033NWK">
    <property type="taxonomic scope" value="Bacteria"/>
</dbReference>
<keyword evidence="2" id="KW-1185">Reference proteome</keyword>
<name>H8Z8J4_9GAMM</name>
<evidence type="ECO:0000313" key="2">
    <source>
        <dbReference type="Proteomes" id="UP000002964"/>
    </source>
</evidence>
<dbReference type="HOGENOM" id="CLU_1467581_0_0_6"/>
<gene>
    <name evidence="1" type="ORF">Thi970DRAFT_04918</name>
</gene>
<evidence type="ECO:0000313" key="1">
    <source>
        <dbReference type="EMBL" id="EIC19399.1"/>
    </source>
</evidence>
<reference evidence="2" key="1">
    <citation type="submission" date="2011-06" db="EMBL/GenBank/DDBJ databases">
        <authorList>
            <consortium name="US DOE Joint Genome Institute (JGI-PGF)"/>
            <person name="Lucas S."/>
            <person name="Han J."/>
            <person name="Lapidus A."/>
            <person name="Cheng J.-F."/>
            <person name="Goodwin L."/>
            <person name="Pitluck S."/>
            <person name="Peters L."/>
            <person name="Land M.L."/>
            <person name="Hauser L."/>
            <person name="Vogl K."/>
            <person name="Liu Z."/>
            <person name="Overmann J."/>
            <person name="Frigaard N.-U."/>
            <person name="Bryant D.A."/>
            <person name="Woyke T.J."/>
        </authorList>
    </citation>
    <scope>NUCLEOTIDE SEQUENCE [LARGE SCALE GENOMIC DNA]</scope>
    <source>
        <strain evidence="2">970</strain>
    </source>
</reference>
<sequence length="184" mass="20845">MAKCPICQSRKGKRKCLIVDNLICSQCCGDTRTGEACVGCVFYQKPIRKYTDVPAYSTLEMDNSMELASYGNSIEGALCAYDIENDRKLKDSDAIKIIELLIDKYHFQDQSIGEQSELIAKGFNHVDQSIVEDLEDVNNEQIVKVLGVIRFVAKRRTQLGREYMNVIHQYVGQRVASGLRVLRQ</sequence>
<accession>H8Z8J4</accession>
<reference evidence="1 2" key="2">
    <citation type="submission" date="2011-11" db="EMBL/GenBank/DDBJ databases">
        <authorList>
            <consortium name="US DOE Joint Genome Institute"/>
            <person name="Lucas S."/>
            <person name="Han J."/>
            <person name="Lapidus A."/>
            <person name="Cheng J.-F."/>
            <person name="Goodwin L."/>
            <person name="Pitluck S."/>
            <person name="Peters L."/>
            <person name="Ovchinnikova G."/>
            <person name="Zhang X."/>
            <person name="Detter J.C."/>
            <person name="Han C."/>
            <person name="Tapia R."/>
            <person name="Land M."/>
            <person name="Hauser L."/>
            <person name="Kyrpides N."/>
            <person name="Ivanova N."/>
            <person name="Pagani I."/>
            <person name="Vogl K."/>
            <person name="Liu Z."/>
            <person name="Overmann J."/>
            <person name="Frigaard N.-U."/>
            <person name="Bryant D."/>
            <person name="Woyke T."/>
        </authorList>
    </citation>
    <scope>NUCLEOTIDE SEQUENCE [LARGE SCALE GENOMIC DNA]</scope>
    <source>
        <strain evidence="1 2">970</strain>
    </source>
</reference>
<protein>
    <submittedName>
        <fullName evidence="1">Uncharacterized protein</fullName>
    </submittedName>
</protein>
<dbReference type="Proteomes" id="UP000002964">
    <property type="component" value="Unassembled WGS sequence"/>
</dbReference>
<dbReference type="AlphaFoldDB" id="H8Z8J4"/>
<organism evidence="1 2">
    <name type="scientific">Thiorhodovibrio frisius</name>
    <dbReference type="NCBI Taxonomy" id="631362"/>
    <lineage>
        <taxon>Bacteria</taxon>
        <taxon>Pseudomonadati</taxon>
        <taxon>Pseudomonadota</taxon>
        <taxon>Gammaproteobacteria</taxon>
        <taxon>Chromatiales</taxon>
        <taxon>Chromatiaceae</taxon>
        <taxon>Thiorhodovibrio</taxon>
    </lineage>
</organism>